<dbReference type="AlphaFoldDB" id="A0A329QSV9"/>
<reference evidence="12 13" key="1">
    <citation type="submission" date="2018-06" db="EMBL/GenBank/DDBJ databases">
        <title>Phytoactinopolyspora halophila sp. nov., a novel halophilic actinomycete isolated from a saline soil in China.</title>
        <authorList>
            <person name="Tang S.-K."/>
        </authorList>
    </citation>
    <scope>NUCLEOTIDE SEQUENCE [LARGE SCALE GENOMIC DNA]</scope>
    <source>
        <strain evidence="12 13">YIM 96934</strain>
    </source>
</reference>
<evidence type="ECO:0000256" key="1">
    <source>
        <dbReference type="ARBA" id="ARBA00006739"/>
    </source>
</evidence>
<dbReference type="InterPro" id="IPR001173">
    <property type="entry name" value="Glyco_trans_2-like"/>
</dbReference>
<dbReference type="PANTHER" id="PTHR48090">
    <property type="entry name" value="UNDECAPRENYL-PHOSPHATE 4-DEOXY-4-FORMAMIDO-L-ARABINOSE TRANSFERASE-RELATED"/>
    <property type="match status" value="1"/>
</dbReference>
<comment type="caution">
    <text evidence="12">The sequence shown here is derived from an EMBL/GenBank/DDBJ whole genome shotgun (WGS) entry which is preliminary data.</text>
</comment>
<dbReference type="SUPFAM" id="SSF53448">
    <property type="entry name" value="Nucleotide-diphospho-sugar transferases"/>
    <property type="match status" value="1"/>
</dbReference>
<evidence type="ECO:0000256" key="10">
    <source>
        <dbReference type="SAM" id="Phobius"/>
    </source>
</evidence>
<dbReference type="Pfam" id="PF00535">
    <property type="entry name" value="Glycos_transf_2"/>
    <property type="match status" value="1"/>
</dbReference>
<dbReference type="InterPro" id="IPR050256">
    <property type="entry name" value="Glycosyltransferase_2"/>
</dbReference>
<keyword evidence="3" id="KW-0328">Glycosyltransferase</keyword>
<dbReference type="GO" id="GO:0099621">
    <property type="term" value="F:undecaprenyl-phosphate 4-deoxy-4-formamido-L-arabinose transferase activity"/>
    <property type="evidence" value="ECO:0007669"/>
    <property type="project" value="TreeGrafter"/>
</dbReference>
<gene>
    <name evidence="12" type="ORF">DPM12_08870</name>
</gene>
<dbReference type="EMBL" id="QMIG01000006">
    <property type="protein sequence ID" value="RAW15357.1"/>
    <property type="molecule type" value="Genomic_DNA"/>
</dbReference>
<organism evidence="12 13">
    <name type="scientific">Phytoactinopolyspora halophila</name>
    <dbReference type="NCBI Taxonomy" id="1981511"/>
    <lineage>
        <taxon>Bacteria</taxon>
        <taxon>Bacillati</taxon>
        <taxon>Actinomycetota</taxon>
        <taxon>Actinomycetes</taxon>
        <taxon>Jiangellales</taxon>
        <taxon>Jiangellaceae</taxon>
        <taxon>Phytoactinopolyspora</taxon>
    </lineage>
</organism>
<dbReference type="PANTHER" id="PTHR48090:SF3">
    <property type="entry name" value="UNDECAPRENYL-PHOSPHATE 4-DEOXY-4-FORMAMIDO-L-ARABINOSE TRANSFERASE"/>
    <property type="match status" value="1"/>
</dbReference>
<name>A0A329QSV9_9ACTN</name>
<dbReference type="Gene3D" id="3.90.550.10">
    <property type="entry name" value="Spore Coat Polysaccharide Biosynthesis Protein SpsA, Chain A"/>
    <property type="match status" value="1"/>
</dbReference>
<evidence type="ECO:0000313" key="13">
    <source>
        <dbReference type="Proteomes" id="UP000250462"/>
    </source>
</evidence>
<feature type="transmembrane region" description="Helical" evidence="10">
    <location>
        <begin position="300"/>
        <end position="321"/>
    </location>
</feature>
<comment type="similarity">
    <text evidence="1">Belongs to the glycosyltransferase 2 family.</text>
</comment>
<dbReference type="OrthoDB" id="9810303at2"/>
<keyword evidence="6" id="KW-0448">Lipopolysaccharide biosynthesis</keyword>
<keyword evidence="4 12" id="KW-0808">Transferase</keyword>
<protein>
    <submittedName>
        <fullName evidence="12">Glycosyltransferase</fullName>
    </submittedName>
</protein>
<dbReference type="RefSeq" id="WP_112257960.1">
    <property type="nucleotide sequence ID" value="NZ_QMIG01000006.1"/>
</dbReference>
<dbReference type="InterPro" id="IPR029044">
    <property type="entry name" value="Nucleotide-diphossugar_trans"/>
</dbReference>
<evidence type="ECO:0000256" key="7">
    <source>
        <dbReference type="ARBA" id="ARBA00022989"/>
    </source>
</evidence>
<evidence type="ECO:0000256" key="4">
    <source>
        <dbReference type="ARBA" id="ARBA00022679"/>
    </source>
</evidence>
<sequence>MTLINSSSDVSTYSDTEMSEMTAAMTAVDISVLVPVKDEAASLEQLTWEITTVLDSRTADDVAGREWELVFVDDGSTDGSWSEIVRLSGPDSRIRGLRFRRNLGKSAALAAAFAASTGKIIVTLDGDLQDDPAEIPGMIARLAEPADVVAGHKAQRRDPLGKRIPSKVFNFLTGAVTGLKLRDHNCGLKVARREVFVNTPLYGEMHRYFAAISHAQGFRVVEQSVNHRPRQYGSSKFGLERYARGGLDLLTIMSLTRYTHRPAHLFGGVGLLMGLLGMAILSYLTGLWLFADEAIGDRPLLLLGVLFVVLAMQLVSLGLLAEMIINREVAREDPLRHVAERVHPLPVRSISRPQDGEVGVGPPTPAGQA</sequence>
<accession>A0A329QSV9</accession>
<dbReference type="GO" id="GO:0005886">
    <property type="term" value="C:plasma membrane"/>
    <property type="evidence" value="ECO:0007669"/>
    <property type="project" value="TreeGrafter"/>
</dbReference>
<evidence type="ECO:0000256" key="6">
    <source>
        <dbReference type="ARBA" id="ARBA00022985"/>
    </source>
</evidence>
<feature type="transmembrane region" description="Helical" evidence="10">
    <location>
        <begin position="263"/>
        <end position="288"/>
    </location>
</feature>
<evidence type="ECO:0000256" key="9">
    <source>
        <dbReference type="SAM" id="MobiDB-lite"/>
    </source>
</evidence>
<evidence type="ECO:0000256" key="5">
    <source>
        <dbReference type="ARBA" id="ARBA00022692"/>
    </source>
</evidence>
<evidence type="ECO:0000256" key="3">
    <source>
        <dbReference type="ARBA" id="ARBA00022676"/>
    </source>
</evidence>
<feature type="region of interest" description="Disordered" evidence="9">
    <location>
        <begin position="349"/>
        <end position="369"/>
    </location>
</feature>
<evidence type="ECO:0000259" key="11">
    <source>
        <dbReference type="Pfam" id="PF00535"/>
    </source>
</evidence>
<keyword evidence="8 10" id="KW-0472">Membrane</keyword>
<dbReference type="GO" id="GO:0009103">
    <property type="term" value="P:lipopolysaccharide biosynthetic process"/>
    <property type="evidence" value="ECO:0007669"/>
    <property type="project" value="UniProtKB-KW"/>
</dbReference>
<evidence type="ECO:0000256" key="8">
    <source>
        <dbReference type="ARBA" id="ARBA00023136"/>
    </source>
</evidence>
<evidence type="ECO:0000256" key="2">
    <source>
        <dbReference type="ARBA" id="ARBA00022475"/>
    </source>
</evidence>
<feature type="domain" description="Glycosyltransferase 2-like" evidence="11">
    <location>
        <begin position="31"/>
        <end position="196"/>
    </location>
</feature>
<dbReference type="Proteomes" id="UP000250462">
    <property type="component" value="Unassembled WGS sequence"/>
</dbReference>
<keyword evidence="7 10" id="KW-1133">Transmembrane helix</keyword>
<keyword evidence="13" id="KW-1185">Reference proteome</keyword>
<dbReference type="CDD" id="cd04187">
    <property type="entry name" value="DPM1_like_bac"/>
    <property type="match status" value="1"/>
</dbReference>
<proteinExistence type="inferred from homology"/>
<evidence type="ECO:0000313" key="12">
    <source>
        <dbReference type="EMBL" id="RAW15357.1"/>
    </source>
</evidence>
<keyword evidence="5 10" id="KW-0812">Transmembrane</keyword>
<keyword evidence="2" id="KW-1003">Cell membrane</keyword>